<evidence type="ECO:0000313" key="2">
    <source>
        <dbReference type="Proteomes" id="UP001227268"/>
    </source>
</evidence>
<gene>
    <name evidence="1" type="ORF">QFC21_005859</name>
</gene>
<sequence length="610" mass="65059">MSPILRRTGDEYDPRKRRAALYNHLATTSHQDDDERKREREEGNKGEEPLISPDATGHHHRSYGSEHSDDTQLPERGKPVVVVDDDDDDGHGHGHGGGERLERTRELAEPPIPAFPHPGTTHPPTAAAAAAPPPPAYLKRTLVHLALTLAVQSTPALLLSLTGLVFTGQLLDHLAVWSVFRRVDELFILVPVLGNLKGNLEMCLGARLGTSANRGHLDTPARRRSIIAHAITFLLLQALTISSIAGVLSFLLGLLLNHRVAPSDASNPPAGAGAGTGVDGPHREGYTPPGPPEFILVVGTGMAAACMSSLILGSFMSTLIIACRSLGLDPDNIASPLAATLGDLLTLFIMALVGTCLVRVLGTPVPVVCVGVMCLATGGIWWSLRRMKGRRDEEGQGGWSPLIGAMLISSATGLVLDRSVNRYKGFAILAISITGIAGSIGAIHASRLSTALHAARKTRHHREEAETRASSPLLGFPPSAHHHSPAHKTTLATTDAPAVLTNIQSGITLFLISWPIQGVFVAFVWMSGWIQLGGLLTFWVGVVYGVTVALSIYLAQVMTLFFWSKNLDPDSYTLPVHSSLIDLLGQIFLVIAFEVAALMGADVVNVDGVR</sequence>
<reference evidence="1" key="1">
    <citation type="submission" date="2023-04" db="EMBL/GenBank/DDBJ databases">
        <title>Draft Genome sequencing of Naganishia species isolated from polar environments using Oxford Nanopore Technology.</title>
        <authorList>
            <person name="Leo P."/>
            <person name="Venkateswaran K."/>
        </authorList>
    </citation>
    <scope>NUCLEOTIDE SEQUENCE</scope>
    <source>
        <strain evidence="1">MNA-CCFEE 5423</strain>
    </source>
</reference>
<evidence type="ECO:0000313" key="1">
    <source>
        <dbReference type="EMBL" id="KAJ9094702.1"/>
    </source>
</evidence>
<keyword evidence="2" id="KW-1185">Reference proteome</keyword>
<dbReference type="EMBL" id="JASBWT010000024">
    <property type="protein sequence ID" value="KAJ9094702.1"/>
    <property type="molecule type" value="Genomic_DNA"/>
</dbReference>
<accession>A0ACC2V604</accession>
<organism evidence="1 2">
    <name type="scientific">Naganishia friedmannii</name>
    <dbReference type="NCBI Taxonomy" id="89922"/>
    <lineage>
        <taxon>Eukaryota</taxon>
        <taxon>Fungi</taxon>
        <taxon>Dikarya</taxon>
        <taxon>Basidiomycota</taxon>
        <taxon>Agaricomycotina</taxon>
        <taxon>Tremellomycetes</taxon>
        <taxon>Filobasidiales</taxon>
        <taxon>Filobasidiaceae</taxon>
        <taxon>Naganishia</taxon>
    </lineage>
</organism>
<comment type="caution">
    <text evidence="1">The sequence shown here is derived from an EMBL/GenBank/DDBJ whole genome shotgun (WGS) entry which is preliminary data.</text>
</comment>
<proteinExistence type="predicted"/>
<name>A0ACC2V604_9TREE</name>
<dbReference type="Proteomes" id="UP001227268">
    <property type="component" value="Unassembled WGS sequence"/>
</dbReference>
<protein>
    <submittedName>
        <fullName evidence="1">Uncharacterized protein</fullName>
    </submittedName>
</protein>